<dbReference type="SUPFAM" id="SSF54637">
    <property type="entry name" value="Thioesterase/thiol ester dehydrase-isomerase"/>
    <property type="match status" value="1"/>
</dbReference>
<dbReference type="PANTHER" id="PTHR43080">
    <property type="entry name" value="CBS DOMAIN-CONTAINING PROTEIN CBSX3, MITOCHONDRIAL"/>
    <property type="match status" value="1"/>
</dbReference>
<dbReference type="SUPFAM" id="SSF54631">
    <property type="entry name" value="CBS-domain pair"/>
    <property type="match status" value="1"/>
</dbReference>
<keyword evidence="5" id="KW-1185">Reference proteome</keyword>
<feature type="domain" description="CBS" evidence="3">
    <location>
        <begin position="194"/>
        <end position="250"/>
    </location>
</feature>
<dbReference type="CDD" id="cd03440">
    <property type="entry name" value="hot_dog"/>
    <property type="match status" value="1"/>
</dbReference>
<dbReference type="EMBL" id="FOKI01000011">
    <property type="protein sequence ID" value="SFB08798.1"/>
    <property type="molecule type" value="Genomic_DNA"/>
</dbReference>
<dbReference type="InterPro" id="IPR036390">
    <property type="entry name" value="WH_DNA-bd_sf"/>
</dbReference>
<protein>
    <submittedName>
        <fullName evidence="4">Predicted transcriptional regulator containing CBS domains</fullName>
    </submittedName>
</protein>
<evidence type="ECO:0000256" key="2">
    <source>
        <dbReference type="PROSITE-ProRule" id="PRU00703"/>
    </source>
</evidence>
<dbReference type="InterPro" id="IPR036388">
    <property type="entry name" value="WH-like_DNA-bd_sf"/>
</dbReference>
<dbReference type="RefSeq" id="WP_090040679.1">
    <property type="nucleotide sequence ID" value="NZ_FOKI01000011.1"/>
</dbReference>
<dbReference type="InterPro" id="IPR051257">
    <property type="entry name" value="Diverse_CBS-Domain"/>
</dbReference>
<dbReference type="AlphaFoldDB" id="A0A1I0Y8N0"/>
<gene>
    <name evidence="4" type="ORF">SAMN04488528_101165</name>
</gene>
<dbReference type="OrthoDB" id="1790451at2"/>
<dbReference type="SMART" id="SM00116">
    <property type="entry name" value="CBS"/>
    <property type="match status" value="2"/>
</dbReference>
<evidence type="ECO:0000256" key="1">
    <source>
        <dbReference type="ARBA" id="ARBA00023122"/>
    </source>
</evidence>
<dbReference type="PANTHER" id="PTHR43080:SF2">
    <property type="entry name" value="CBS DOMAIN-CONTAINING PROTEIN"/>
    <property type="match status" value="1"/>
</dbReference>
<dbReference type="STRING" id="84698.SAMN04488528_101165"/>
<dbReference type="InterPro" id="IPR000644">
    <property type="entry name" value="CBS_dom"/>
</dbReference>
<evidence type="ECO:0000259" key="3">
    <source>
        <dbReference type="PROSITE" id="PS51371"/>
    </source>
</evidence>
<dbReference type="Pfam" id="PF07085">
    <property type="entry name" value="DRTGG"/>
    <property type="match status" value="1"/>
</dbReference>
<organism evidence="4 5">
    <name type="scientific">Clostridium frigidicarnis</name>
    <dbReference type="NCBI Taxonomy" id="84698"/>
    <lineage>
        <taxon>Bacteria</taxon>
        <taxon>Bacillati</taxon>
        <taxon>Bacillota</taxon>
        <taxon>Clostridia</taxon>
        <taxon>Eubacteriales</taxon>
        <taxon>Clostridiaceae</taxon>
        <taxon>Clostridium</taxon>
    </lineage>
</organism>
<dbReference type="InterPro" id="IPR028979">
    <property type="entry name" value="Ser_kin/Pase_Hpr-like_N_sf"/>
</dbReference>
<dbReference type="InterPro" id="IPR010766">
    <property type="entry name" value="DRTGG"/>
</dbReference>
<sequence>MSKQEDIISYIKSVEPGNKISVRFIAGEMDVSEGTAYKAIKECESLGLVSTIPRVGTVRVEKPDKKSFKNLTFSDVLEITNGTILGGKHGLSKTLNRFAIGAMTVEAFEKYVSPNSLVIVGNREEIQKCALKQNAAVLISGGFGCSMEVKRLADEKELPIISCNNDTFSIATMINRAISENKIRREIILIRDIMREKPSYLNIDDTIERWNELVSETTHIRYPVVDKDMKVVGIVTPKDLPRNSNNNESIKSIMIKDPITVTPKTTVAYAAHIMGWEDIELCPVVDGRKLIGVITRKDVIKAYEYMNTHSDYCECLEDTLLKNFKCRNENNYRIYEGNIPAKILNNVGTASWSALNMLLTATAIDTLKHNNLSVSVDNVSTYFMKPVQVDSKITIEVEILDMGRVFSKVSCNILNNKKELIGKGLLSAIRITE</sequence>
<accession>A0A1I0Y8N0</accession>
<dbReference type="PROSITE" id="PS51371">
    <property type="entry name" value="CBS"/>
    <property type="match status" value="2"/>
</dbReference>
<evidence type="ECO:0000313" key="4">
    <source>
        <dbReference type="EMBL" id="SFB08798.1"/>
    </source>
</evidence>
<dbReference type="CDD" id="cd04596">
    <property type="entry name" value="CBS_pair_DRTGG_assoc"/>
    <property type="match status" value="1"/>
</dbReference>
<dbReference type="Proteomes" id="UP000198619">
    <property type="component" value="Unassembled WGS sequence"/>
</dbReference>
<keyword evidence="1 2" id="KW-0129">CBS domain</keyword>
<dbReference type="Gene3D" id="1.10.10.10">
    <property type="entry name" value="Winged helix-like DNA-binding domain superfamily/Winged helix DNA-binding domain"/>
    <property type="match status" value="1"/>
</dbReference>
<proteinExistence type="predicted"/>
<name>A0A1I0Y8N0_9CLOT</name>
<evidence type="ECO:0000313" key="5">
    <source>
        <dbReference type="Proteomes" id="UP000198619"/>
    </source>
</evidence>
<reference evidence="4 5" key="1">
    <citation type="submission" date="2016-10" db="EMBL/GenBank/DDBJ databases">
        <authorList>
            <person name="de Groot N.N."/>
        </authorList>
    </citation>
    <scope>NUCLEOTIDE SEQUENCE [LARGE SCALE GENOMIC DNA]</scope>
    <source>
        <strain evidence="4 5">DSM 12271</strain>
    </source>
</reference>
<dbReference type="SUPFAM" id="SSF75138">
    <property type="entry name" value="HprK N-terminal domain-like"/>
    <property type="match status" value="1"/>
</dbReference>
<dbReference type="Gene3D" id="3.10.580.10">
    <property type="entry name" value="CBS-domain"/>
    <property type="match status" value="1"/>
</dbReference>
<dbReference type="Pfam" id="PF00571">
    <property type="entry name" value="CBS"/>
    <property type="match status" value="2"/>
</dbReference>
<feature type="domain" description="CBS" evidence="3">
    <location>
        <begin position="254"/>
        <end position="312"/>
    </location>
</feature>
<dbReference type="Gene3D" id="3.40.1390.20">
    <property type="entry name" value="HprK N-terminal domain-like"/>
    <property type="match status" value="1"/>
</dbReference>
<dbReference type="InterPro" id="IPR046342">
    <property type="entry name" value="CBS_dom_sf"/>
</dbReference>
<dbReference type="SUPFAM" id="SSF46785">
    <property type="entry name" value="Winged helix' DNA-binding domain"/>
    <property type="match status" value="1"/>
</dbReference>
<dbReference type="InterPro" id="IPR029069">
    <property type="entry name" value="HotDog_dom_sf"/>
</dbReference>